<evidence type="ECO:0000313" key="3">
    <source>
        <dbReference type="Proteomes" id="UP000075903"/>
    </source>
</evidence>
<evidence type="ECO:0000256" key="1">
    <source>
        <dbReference type="SAM" id="Phobius"/>
    </source>
</evidence>
<accession>A0A182VKL8</accession>
<keyword evidence="1" id="KW-0472">Membrane</keyword>
<dbReference type="EnsemblMetazoa" id="AMEM016561-RA">
    <property type="protein sequence ID" value="AMEM016561-PA"/>
    <property type="gene ID" value="AMEM016561"/>
</dbReference>
<keyword evidence="1" id="KW-1133">Transmembrane helix</keyword>
<name>A0A182VKL8_ANOME</name>
<feature type="transmembrane region" description="Helical" evidence="1">
    <location>
        <begin position="113"/>
        <end position="138"/>
    </location>
</feature>
<organism evidence="2 3">
    <name type="scientific">Anopheles merus</name>
    <name type="common">Mosquito</name>
    <dbReference type="NCBI Taxonomy" id="30066"/>
    <lineage>
        <taxon>Eukaryota</taxon>
        <taxon>Metazoa</taxon>
        <taxon>Ecdysozoa</taxon>
        <taxon>Arthropoda</taxon>
        <taxon>Hexapoda</taxon>
        <taxon>Insecta</taxon>
        <taxon>Pterygota</taxon>
        <taxon>Neoptera</taxon>
        <taxon>Endopterygota</taxon>
        <taxon>Diptera</taxon>
        <taxon>Nematocera</taxon>
        <taxon>Culicoidea</taxon>
        <taxon>Culicidae</taxon>
        <taxon>Anophelinae</taxon>
        <taxon>Anopheles</taxon>
    </lineage>
</organism>
<sequence>MAITRLLTFGCCACPEMGEFCTDLFFTADGLLPTDAPLLPSEPETLGPPLEFIVDPLPPTPTPTFDGIAPPTPPPPALPPAIVDSPDSELEVAMLGMFSFAARSIAELRRIMIVLVWGSISSRCSMLLLFWLLLLAVVPPTLC</sequence>
<evidence type="ECO:0000313" key="2">
    <source>
        <dbReference type="EnsemblMetazoa" id="AMEM016561-PA"/>
    </source>
</evidence>
<reference evidence="2" key="1">
    <citation type="submission" date="2020-05" db="UniProtKB">
        <authorList>
            <consortium name="EnsemblMetazoa"/>
        </authorList>
    </citation>
    <scope>IDENTIFICATION</scope>
    <source>
        <strain evidence="2">MAF</strain>
    </source>
</reference>
<dbReference type="Proteomes" id="UP000075903">
    <property type="component" value="Unassembled WGS sequence"/>
</dbReference>
<keyword evidence="3" id="KW-1185">Reference proteome</keyword>
<protein>
    <submittedName>
        <fullName evidence="2">Uncharacterized protein</fullName>
    </submittedName>
</protein>
<dbReference type="AlphaFoldDB" id="A0A182VKL8"/>
<keyword evidence="1" id="KW-0812">Transmembrane</keyword>
<proteinExistence type="predicted"/>
<dbReference type="VEuPathDB" id="VectorBase:AMEM016561"/>